<dbReference type="EMBL" id="BMVN01000003">
    <property type="protein sequence ID" value="GHA09112.1"/>
    <property type="molecule type" value="Genomic_DNA"/>
</dbReference>
<evidence type="ECO:0000313" key="2">
    <source>
        <dbReference type="Proteomes" id="UP000653644"/>
    </source>
</evidence>
<name>A0ABQ3CJL5_9ACTN</name>
<organism evidence="1 2">
    <name type="scientific">Streptomyces canarius</name>
    <dbReference type="NCBI Taxonomy" id="285453"/>
    <lineage>
        <taxon>Bacteria</taxon>
        <taxon>Bacillati</taxon>
        <taxon>Actinomycetota</taxon>
        <taxon>Actinomycetes</taxon>
        <taxon>Kitasatosporales</taxon>
        <taxon>Streptomycetaceae</taxon>
        <taxon>Streptomyces</taxon>
    </lineage>
</organism>
<evidence type="ECO:0000313" key="1">
    <source>
        <dbReference type="EMBL" id="GHA09112.1"/>
    </source>
</evidence>
<sequence length="214" mass="21971">MAGSCCGNVRILPRIDPTACNALTRTASGLLVPRTVLEGIAPGTAVGEARSVDIDVQAPVAGACPEKWTIGARLTPASGQTAGVVALDAAPASTWVAVTGAQLVLPEAGVYEVVADVQGSIAWGVGVTNAIIDARIFDLTAGAEVPLTARRVILFTDQAAEGTNGIQANASAAALYQVTGPTTIRVEGAWRTDSGTTSQKVVWAQNFRFRKVSD</sequence>
<accession>A0ABQ3CJL5</accession>
<dbReference type="Proteomes" id="UP000653644">
    <property type="component" value="Unassembled WGS sequence"/>
</dbReference>
<keyword evidence="2" id="KW-1185">Reference proteome</keyword>
<proteinExistence type="predicted"/>
<comment type="caution">
    <text evidence="1">The sequence shown here is derived from an EMBL/GenBank/DDBJ whole genome shotgun (WGS) entry which is preliminary data.</text>
</comment>
<reference evidence="2" key="1">
    <citation type="journal article" date="2019" name="Int. J. Syst. Evol. Microbiol.">
        <title>The Global Catalogue of Microorganisms (GCM) 10K type strain sequencing project: providing services to taxonomists for standard genome sequencing and annotation.</title>
        <authorList>
            <consortium name="The Broad Institute Genomics Platform"/>
            <consortium name="The Broad Institute Genome Sequencing Center for Infectious Disease"/>
            <person name="Wu L."/>
            <person name="Ma J."/>
        </authorList>
    </citation>
    <scope>NUCLEOTIDE SEQUENCE [LARGE SCALE GENOMIC DNA]</scope>
    <source>
        <strain evidence="2">JCM 4733</strain>
    </source>
</reference>
<gene>
    <name evidence="1" type="ORF">GCM10010345_11920</name>
</gene>
<protein>
    <submittedName>
        <fullName evidence="1">Uncharacterized protein</fullName>
    </submittedName>
</protein>